<organism evidence="2 3">
    <name type="scientific">Paramormyrops kingsleyae</name>
    <dbReference type="NCBI Taxonomy" id="1676925"/>
    <lineage>
        <taxon>Eukaryota</taxon>
        <taxon>Metazoa</taxon>
        <taxon>Chordata</taxon>
        <taxon>Craniata</taxon>
        <taxon>Vertebrata</taxon>
        <taxon>Euteleostomi</taxon>
        <taxon>Actinopterygii</taxon>
        <taxon>Neopterygii</taxon>
        <taxon>Teleostei</taxon>
        <taxon>Osteoglossocephala</taxon>
        <taxon>Osteoglossomorpha</taxon>
        <taxon>Osteoglossiformes</taxon>
        <taxon>Mormyridae</taxon>
        <taxon>Paramormyrops</taxon>
    </lineage>
</organism>
<evidence type="ECO:0000256" key="1">
    <source>
        <dbReference type="SAM" id="SignalP"/>
    </source>
</evidence>
<keyword evidence="3" id="KW-1185">Reference proteome</keyword>
<dbReference type="AlphaFoldDB" id="A0A3B3QSV3"/>
<dbReference type="GeneTree" id="ENSGT00980000202353"/>
<protein>
    <recommendedName>
        <fullName evidence="4">Secreted protein</fullName>
    </recommendedName>
</protein>
<keyword evidence="1" id="KW-0732">Signal</keyword>
<dbReference type="Proteomes" id="UP000261540">
    <property type="component" value="Unplaced"/>
</dbReference>
<feature type="signal peptide" evidence="1">
    <location>
        <begin position="1"/>
        <end position="21"/>
    </location>
</feature>
<dbReference type="Ensembl" id="ENSPKIT00000032577.1">
    <property type="protein sequence ID" value="ENSPKIP00000008496.1"/>
    <property type="gene ID" value="ENSPKIG00000023963.1"/>
</dbReference>
<evidence type="ECO:0000313" key="3">
    <source>
        <dbReference type="Proteomes" id="UP000261540"/>
    </source>
</evidence>
<reference evidence="2" key="1">
    <citation type="submission" date="2025-08" db="UniProtKB">
        <authorList>
            <consortium name="Ensembl"/>
        </authorList>
    </citation>
    <scope>IDENTIFICATION</scope>
</reference>
<accession>A0A3B3QSV3</accession>
<dbReference type="PROSITE" id="PS50096">
    <property type="entry name" value="IQ"/>
    <property type="match status" value="1"/>
</dbReference>
<proteinExistence type="predicted"/>
<evidence type="ECO:0008006" key="4">
    <source>
        <dbReference type="Google" id="ProtNLM"/>
    </source>
</evidence>
<name>A0A3B3QSV3_9TELE</name>
<reference evidence="2" key="2">
    <citation type="submission" date="2025-09" db="UniProtKB">
        <authorList>
            <consortium name="Ensembl"/>
        </authorList>
    </citation>
    <scope>IDENTIFICATION</scope>
</reference>
<feature type="chain" id="PRO_5017486081" description="Secreted protein" evidence="1">
    <location>
        <begin position="22"/>
        <end position="92"/>
    </location>
</feature>
<sequence length="92" mass="10615">MLATVLTAMYLVLRAAEQVRGRQVKYVLPYVVSQPMPWRVHYVSQSRRSSRTDEVSTCPRVAVSVLLTSENKAAATIQTQFRRYQRKKNSQK</sequence>
<evidence type="ECO:0000313" key="2">
    <source>
        <dbReference type="Ensembl" id="ENSPKIP00000008496.1"/>
    </source>
</evidence>